<dbReference type="AlphaFoldDB" id="A0ABD0P9A1"/>
<reference evidence="2 3" key="1">
    <citation type="submission" date="2024-05" db="EMBL/GenBank/DDBJ databases">
        <title>Genome sequencing and assembly of Indian major carp, Cirrhinus mrigala (Hamilton, 1822).</title>
        <authorList>
            <person name="Mohindra V."/>
            <person name="Chowdhury L.M."/>
            <person name="Lal K."/>
            <person name="Jena J.K."/>
        </authorList>
    </citation>
    <scope>NUCLEOTIDE SEQUENCE [LARGE SCALE GENOMIC DNA]</scope>
    <source>
        <strain evidence="2">CM1030</strain>
        <tissue evidence="2">Blood</tissue>
    </source>
</reference>
<dbReference type="PANTHER" id="PTHR18864">
    <property type="entry name" value="KINECTIN"/>
    <property type="match status" value="1"/>
</dbReference>
<dbReference type="PANTHER" id="PTHR18864:SF1">
    <property type="entry name" value="KINECTIN"/>
    <property type="match status" value="1"/>
</dbReference>
<evidence type="ECO:0000313" key="2">
    <source>
        <dbReference type="EMBL" id="KAL0170559.1"/>
    </source>
</evidence>
<dbReference type="InterPro" id="IPR024854">
    <property type="entry name" value="Kinectin"/>
</dbReference>
<gene>
    <name evidence="2" type="ORF">M9458_035155</name>
</gene>
<proteinExistence type="predicted"/>
<dbReference type="Proteomes" id="UP001529510">
    <property type="component" value="Unassembled WGS sequence"/>
</dbReference>
<evidence type="ECO:0000256" key="1">
    <source>
        <dbReference type="SAM" id="Coils"/>
    </source>
</evidence>
<keyword evidence="1" id="KW-0175">Coiled coil</keyword>
<accession>A0ABD0P9A1</accession>
<name>A0ABD0P9A1_CIRMR</name>
<evidence type="ECO:0000313" key="3">
    <source>
        <dbReference type="Proteomes" id="UP001529510"/>
    </source>
</evidence>
<sequence length="67" mass="7865">NQLMAVESEMTNKNKEIQSLHSNLTDTLIFKDQEQQKAKQLEQQVRQLLEASQHTMQPDDQLQEKVQ</sequence>
<feature type="non-terminal residue" evidence="2">
    <location>
        <position position="1"/>
    </location>
</feature>
<organism evidence="2 3">
    <name type="scientific">Cirrhinus mrigala</name>
    <name type="common">Mrigala</name>
    <dbReference type="NCBI Taxonomy" id="683832"/>
    <lineage>
        <taxon>Eukaryota</taxon>
        <taxon>Metazoa</taxon>
        <taxon>Chordata</taxon>
        <taxon>Craniata</taxon>
        <taxon>Vertebrata</taxon>
        <taxon>Euteleostomi</taxon>
        <taxon>Actinopterygii</taxon>
        <taxon>Neopterygii</taxon>
        <taxon>Teleostei</taxon>
        <taxon>Ostariophysi</taxon>
        <taxon>Cypriniformes</taxon>
        <taxon>Cyprinidae</taxon>
        <taxon>Labeoninae</taxon>
        <taxon>Labeonini</taxon>
        <taxon>Cirrhinus</taxon>
    </lineage>
</organism>
<feature type="coiled-coil region" evidence="1">
    <location>
        <begin position="3"/>
        <end position="51"/>
    </location>
</feature>
<feature type="non-terminal residue" evidence="2">
    <location>
        <position position="67"/>
    </location>
</feature>
<dbReference type="EMBL" id="JAMKFB020000017">
    <property type="protein sequence ID" value="KAL0170559.1"/>
    <property type="molecule type" value="Genomic_DNA"/>
</dbReference>
<comment type="caution">
    <text evidence="2">The sequence shown here is derived from an EMBL/GenBank/DDBJ whole genome shotgun (WGS) entry which is preliminary data.</text>
</comment>
<protein>
    <submittedName>
        <fullName evidence="2">Uncharacterized protein</fullName>
    </submittedName>
</protein>
<keyword evidence="3" id="KW-1185">Reference proteome</keyword>